<keyword evidence="2" id="KW-1185">Reference proteome</keyword>
<evidence type="ECO:0000313" key="2">
    <source>
        <dbReference type="Proteomes" id="UP000799539"/>
    </source>
</evidence>
<sequence>MRTTHTKLAQAVKLDVKDEKARICEICMDAEGDASVMQHLRGAVSMTSPLSAAIVRKRNIDLLGWACPAPCYVQQYLLARANERTFKYTSIRSPNMRRLVPTLNLQVNARLNYHRHGSGSTIFYAGTESDKRQTWDVCPATVHDTRSSGVDFTLDKNVVQFAEHADIQSADGDEVEFKQAVYAETAELLQRV</sequence>
<accession>A0A6A6FC74</accession>
<name>A0A6A6FC74_9PEZI</name>
<gene>
    <name evidence="1" type="ORF">CERZMDRAFT_99094</name>
</gene>
<proteinExistence type="predicted"/>
<dbReference type="Proteomes" id="UP000799539">
    <property type="component" value="Unassembled WGS sequence"/>
</dbReference>
<evidence type="ECO:0000313" key="1">
    <source>
        <dbReference type="EMBL" id="KAF2210923.1"/>
    </source>
</evidence>
<reference evidence="1" key="1">
    <citation type="journal article" date="2020" name="Stud. Mycol.">
        <title>101 Dothideomycetes genomes: a test case for predicting lifestyles and emergence of pathogens.</title>
        <authorList>
            <person name="Haridas S."/>
            <person name="Albert R."/>
            <person name="Binder M."/>
            <person name="Bloem J."/>
            <person name="Labutti K."/>
            <person name="Salamov A."/>
            <person name="Andreopoulos B."/>
            <person name="Baker S."/>
            <person name="Barry K."/>
            <person name="Bills G."/>
            <person name="Bluhm B."/>
            <person name="Cannon C."/>
            <person name="Castanera R."/>
            <person name="Culley D."/>
            <person name="Daum C."/>
            <person name="Ezra D."/>
            <person name="Gonzalez J."/>
            <person name="Henrissat B."/>
            <person name="Kuo A."/>
            <person name="Liang C."/>
            <person name="Lipzen A."/>
            <person name="Lutzoni F."/>
            <person name="Magnuson J."/>
            <person name="Mondo S."/>
            <person name="Nolan M."/>
            <person name="Ohm R."/>
            <person name="Pangilinan J."/>
            <person name="Park H.-J."/>
            <person name="Ramirez L."/>
            <person name="Alfaro M."/>
            <person name="Sun H."/>
            <person name="Tritt A."/>
            <person name="Yoshinaga Y."/>
            <person name="Zwiers L.-H."/>
            <person name="Turgeon B."/>
            <person name="Goodwin S."/>
            <person name="Spatafora J."/>
            <person name="Crous P."/>
            <person name="Grigoriev I."/>
        </authorList>
    </citation>
    <scope>NUCLEOTIDE SEQUENCE</scope>
    <source>
        <strain evidence="1">SCOH1-5</strain>
    </source>
</reference>
<organism evidence="1 2">
    <name type="scientific">Cercospora zeae-maydis SCOH1-5</name>
    <dbReference type="NCBI Taxonomy" id="717836"/>
    <lineage>
        <taxon>Eukaryota</taxon>
        <taxon>Fungi</taxon>
        <taxon>Dikarya</taxon>
        <taxon>Ascomycota</taxon>
        <taxon>Pezizomycotina</taxon>
        <taxon>Dothideomycetes</taxon>
        <taxon>Dothideomycetidae</taxon>
        <taxon>Mycosphaerellales</taxon>
        <taxon>Mycosphaerellaceae</taxon>
        <taxon>Cercospora</taxon>
    </lineage>
</organism>
<dbReference type="AlphaFoldDB" id="A0A6A6FC74"/>
<dbReference type="EMBL" id="ML992679">
    <property type="protein sequence ID" value="KAF2210923.1"/>
    <property type="molecule type" value="Genomic_DNA"/>
</dbReference>
<protein>
    <submittedName>
        <fullName evidence="1">Uncharacterized protein</fullName>
    </submittedName>
</protein>